<protein>
    <recommendedName>
        <fullName evidence="3">DUF4198 domain-containing protein</fullName>
    </recommendedName>
</protein>
<dbReference type="RefSeq" id="WP_316435169.1">
    <property type="nucleotide sequence ID" value="NZ_CP053586.1"/>
</dbReference>
<keyword evidence="1" id="KW-0472">Membrane</keyword>
<dbReference type="EMBL" id="CP053586">
    <property type="protein sequence ID" value="WNZ23487.1"/>
    <property type="molecule type" value="Genomic_DNA"/>
</dbReference>
<evidence type="ECO:0008006" key="3">
    <source>
        <dbReference type="Google" id="ProtNLM"/>
    </source>
</evidence>
<organism evidence="2">
    <name type="scientific">Leptolyngbya sp. NK1-12</name>
    <dbReference type="NCBI Taxonomy" id="2547451"/>
    <lineage>
        <taxon>Bacteria</taxon>
        <taxon>Bacillati</taxon>
        <taxon>Cyanobacteriota</taxon>
        <taxon>Cyanophyceae</taxon>
        <taxon>Leptolyngbyales</taxon>
        <taxon>Leptolyngbyaceae</taxon>
        <taxon>Leptolyngbya group</taxon>
        <taxon>Leptolyngbya</taxon>
    </lineage>
</organism>
<reference evidence="2" key="1">
    <citation type="submission" date="2020-05" db="EMBL/GenBank/DDBJ databases">
        <authorList>
            <person name="Zhu T."/>
            <person name="Keshari N."/>
            <person name="Lu X."/>
        </authorList>
    </citation>
    <scope>NUCLEOTIDE SEQUENCE</scope>
    <source>
        <strain evidence="2">NK1-12</strain>
    </source>
</reference>
<proteinExistence type="predicted"/>
<feature type="transmembrane region" description="Helical" evidence="1">
    <location>
        <begin position="141"/>
        <end position="160"/>
    </location>
</feature>
<evidence type="ECO:0000313" key="2">
    <source>
        <dbReference type="EMBL" id="WNZ23487.1"/>
    </source>
</evidence>
<keyword evidence="1" id="KW-1133">Transmembrane helix</keyword>
<accession>A0AA96WUG0</accession>
<keyword evidence="1" id="KW-0812">Transmembrane</keyword>
<sequence>MLRMKKTVNGLLVLLVSFSLTLSLTLGPLPAFAHSVLTDYRLVEDALEIQSSFSTGEVFEGAEVVIYAPNDSTRPWLQGKTDQNGTFLFQPDRRLAGEWSVKIGTGDHGDILSVPVSKQGVDLDAISQSPYDAPHVTANPFVKQMVVAGVLLSGLGVAGFRRRRR</sequence>
<evidence type="ECO:0000256" key="1">
    <source>
        <dbReference type="SAM" id="Phobius"/>
    </source>
</evidence>
<gene>
    <name evidence="2" type="ORF">HJG54_11915</name>
</gene>
<name>A0AA96WUG0_9CYAN</name>
<dbReference type="AlphaFoldDB" id="A0AA96WUG0"/>